<proteinExistence type="inferred from homology"/>
<keyword evidence="2 5" id="KW-0285">Flavoprotein</keyword>
<organism evidence="7 8">
    <name type="scientific">Pigmentiphaga humi</name>
    <dbReference type="NCBI Taxonomy" id="2478468"/>
    <lineage>
        <taxon>Bacteria</taxon>
        <taxon>Pseudomonadati</taxon>
        <taxon>Pseudomonadota</taxon>
        <taxon>Betaproteobacteria</taxon>
        <taxon>Burkholderiales</taxon>
        <taxon>Alcaligenaceae</taxon>
        <taxon>Pigmentiphaga</taxon>
    </lineage>
</organism>
<comment type="similarity">
    <text evidence="1 5">Belongs to the flavin oxidoreductase frp family.</text>
</comment>
<dbReference type="InterPro" id="IPR016446">
    <property type="entry name" value="Flavin_OxRdtase_Frp"/>
</dbReference>
<dbReference type="Proteomes" id="UP000277294">
    <property type="component" value="Unassembled WGS sequence"/>
</dbReference>
<dbReference type="AlphaFoldDB" id="A0A3P4AXI9"/>
<dbReference type="EC" id="1.5.1.38" evidence="7"/>
<keyword evidence="4 5" id="KW-0560">Oxidoreductase</keyword>
<evidence type="ECO:0000256" key="5">
    <source>
        <dbReference type="PIRNR" id="PIRNR005426"/>
    </source>
</evidence>
<dbReference type="OrthoDB" id="3181400at2"/>
<dbReference type="Pfam" id="PF00881">
    <property type="entry name" value="Nitroreductase"/>
    <property type="match status" value="1"/>
</dbReference>
<keyword evidence="5" id="KW-0521">NADP</keyword>
<dbReference type="SUPFAM" id="SSF55469">
    <property type="entry name" value="FMN-dependent nitroreductase-like"/>
    <property type="match status" value="1"/>
</dbReference>
<accession>A0A3P4AXI9</accession>
<dbReference type="EMBL" id="UWPJ01000005">
    <property type="protein sequence ID" value="VCU68251.1"/>
    <property type="molecule type" value="Genomic_DNA"/>
</dbReference>
<evidence type="ECO:0000256" key="2">
    <source>
        <dbReference type="ARBA" id="ARBA00022630"/>
    </source>
</evidence>
<dbReference type="PANTHER" id="PTHR43425">
    <property type="entry name" value="OXYGEN-INSENSITIVE NADPH NITROREDUCTASE"/>
    <property type="match status" value="1"/>
</dbReference>
<dbReference type="GO" id="GO:0052873">
    <property type="term" value="F:FMN reductase (NADPH) activity"/>
    <property type="evidence" value="ECO:0007669"/>
    <property type="project" value="UniProtKB-EC"/>
</dbReference>
<evidence type="ECO:0000259" key="6">
    <source>
        <dbReference type="Pfam" id="PF00881"/>
    </source>
</evidence>
<evidence type="ECO:0000256" key="1">
    <source>
        <dbReference type="ARBA" id="ARBA00008366"/>
    </source>
</evidence>
<evidence type="ECO:0000256" key="4">
    <source>
        <dbReference type="ARBA" id="ARBA00023002"/>
    </source>
</evidence>
<dbReference type="PIRSF" id="PIRSF005426">
    <property type="entry name" value="Frp"/>
    <property type="match status" value="1"/>
</dbReference>
<name>A0A3P4AXI9_9BURK</name>
<evidence type="ECO:0000256" key="3">
    <source>
        <dbReference type="ARBA" id="ARBA00022643"/>
    </source>
</evidence>
<keyword evidence="3 5" id="KW-0288">FMN</keyword>
<evidence type="ECO:0000313" key="7">
    <source>
        <dbReference type="EMBL" id="VCU68251.1"/>
    </source>
</evidence>
<dbReference type="Gene3D" id="3.40.109.10">
    <property type="entry name" value="NADH Oxidase"/>
    <property type="match status" value="1"/>
</dbReference>
<reference evidence="7 8" key="1">
    <citation type="submission" date="2018-10" db="EMBL/GenBank/DDBJ databases">
        <authorList>
            <person name="Criscuolo A."/>
        </authorList>
    </citation>
    <scope>NUCLEOTIDE SEQUENCE [LARGE SCALE GENOMIC DNA]</scope>
    <source>
        <strain evidence="7">DnA1</strain>
    </source>
</reference>
<protein>
    <submittedName>
        <fullName evidence="7">FMN reductase (NADPH)</fullName>
        <ecNumber evidence="7">1.5.1.38</ecNumber>
    </submittedName>
</protein>
<dbReference type="RefSeq" id="WP_124077478.1">
    <property type="nucleotide sequence ID" value="NZ_UWPJ01000005.1"/>
</dbReference>
<dbReference type="InterPro" id="IPR000415">
    <property type="entry name" value="Nitroreductase-like"/>
</dbReference>
<gene>
    <name evidence="7" type="primary">nfrA1</name>
    <name evidence="7" type="ORF">PIGHUM_00301</name>
</gene>
<evidence type="ECO:0000313" key="8">
    <source>
        <dbReference type="Proteomes" id="UP000277294"/>
    </source>
</evidence>
<feature type="domain" description="Nitroreductase" evidence="6">
    <location>
        <begin position="35"/>
        <end position="190"/>
    </location>
</feature>
<keyword evidence="8" id="KW-1185">Reference proteome</keyword>
<sequence>MTSPDSQRIAELWAGRYGSAAAVPQAITPTLEGLLQHRSVRAYAPRALPADTAASMVAAAQSASSSSTLQAWSVVAVEDAGRKARLAELVGDQRHVRECPLFLVWLADLARLDEIGARRELARDSLDYLEMYTVGVIDAALAAQNAAVAAEAMGLGIVYIGGIRDQPEAVAAELGLPPRVFAAFGMCVGYPDPERPASVKPRLPQTAVLHRETYDAAAGEPAVQAYNATMSAFYGEQGMKTQGTWDTHSVHRVRGPAAMKGRDRLTEALHALGFPLK</sequence>
<dbReference type="InterPro" id="IPR029479">
    <property type="entry name" value="Nitroreductase"/>
</dbReference>
<dbReference type="PANTHER" id="PTHR43425:SF2">
    <property type="entry name" value="OXYGEN-INSENSITIVE NADPH NITROREDUCTASE"/>
    <property type="match status" value="1"/>
</dbReference>